<keyword evidence="5" id="KW-1185">Reference proteome</keyword>
<evidence type="ECO:0000259" key="3">
    <source>
        <dbReference type="Pfam" id="PF09186"/>
    </source>
</evidence>
<dbReference type="Gene3D" id="3.30.70.240">
    <property type="match status" value="1"/>
</dbReference>
<dbReference type="EMBL" id="BAABJZ010000095">
    <property type="protein sequence ID" value="GAA4895566.1"/>
    <property type="molecule type" value="Genomic_DNA"/>
</dbReference>
<dbReference type="PANTHER" id="PTHR16301:SF20">
    <property type="entry name" value="IMPACT FAMILY MEMBER YIGZ"/>
    <property type="match status" value="1"/>
</dbReference>
<evidence type="ECO:0000313" key="4">
    <source>
        <dbReference type="EMBL" id="GAA4895566.1"/>
    </source>
</evidence>
<dbReference type="InterPro" id="IPR015269">
    <property type="entry name" value="UPF0029_Impact_C"/>
</dbReference>
<name>A0ABP9FDR2_9GAMM</name>
<comment type="caution">
    <text evidence="4">The sequence shown here is derived from an EMBL/GenBank/DDBJ whole genome shotgun (WGS) entry which is preliminary data.</text>
</comment>
<dbReference type="PANTHER" id="PTHR16301">
    <property type="entry name" value="IMPACT-RELATED"/>
    <property type="match status" value="1"/>
</dbReference>
<dbReference type="InterPro" id="IPR023582">
    <property type="entry name" value="Impact"/>
</dbReference>
<dbReference type="InterPro" id="IPR020568">
    <property type="entry name" value="Ribosomal_Su5_D2-typ_SF"/>
</dbReference>
<sequence>MSQARFDVPAGPVEVEEIIKRSRFITRIERVSVGAEARAYHARMRQVHPEARHHCLAFAAGRPGCTRDIGASDDGEPAGSAGRPMLNVVLGSGVGQLAAVVVRYSGGIKLGVGGLVRAYAGGVKMALEALETTPFVPMMQASLLCDYGDMPLITHLTERHGGEILDQQYGGQIQLKLALPSTTQAEFARALADGSRGRLMLKPD</sequence>
<evidence type="ECO:0000256" key="1">
    <source>
        <dbReference type="ARBA" id="ARBA00007665"/>
    </source>
</evidence>
<dbReference type="InterPro" id="IPR015796">
    <property type="entry name" value="Impact_YigZ-like"/>
</dbReference>
<dbReference type="Pfam" id="PF01205">
    <property type="entry name" value="Impact_N"/>
    <property type="match status" value="1"/>
</dbReference>
<reference evidence="5" key="1">
    <citation type="journal article" date="2019" name="Int. J. Syst. Evol. Microbiol.">
        <title>The Global Catalogue of Microorganisms (GCM) 10K type strain sequencing project: providing services to taxonomists for standard genome sequencing and annotation.</title>
        <authorList>
            <consortium name="The Broad Institute Genomics Platform"/>
            <consortium name="The Broad Institute Genome Sequencing Center for Infectious Disease"/>
            <person name="Wu L."/>
            <person name="Ma J."/>
        </authorList>
    </citation>
    <scope>NUCLEOTIDE SEQUENCE [LARGE SCALE GENOMIC DNA]</scope>
    <source>
        <strain evidence="5">JCM 18401</strain>
    </source>
</reference>
<dbReference type="NCBIfam" id="TIGR00257">
    <property type="entry name" value="IMPACT_YIGZ"/>
    <property type="match status" value="1"/>
</dbReference>
<gene>
    <name evidence="4" type="ORF">GCM10023333_30950</name>
</gene>
<dbReference type="Pfam" id="PF09186">
    <property type="entry name" value="DUF1949"/>
    <property type="match status" value="1"/>
</dbReference>
<dbReference type="RefSeq" id="WP_345336352.1">
    <property type="nucleotide sequence ID" value="NZ_BAABJZ010000095.1"/>
</dbReference>
<comment type="similarity">
    <text evidence="1">Belongs to the IMPACT family.</text>
</comment>
<dbReference type="Proteomes" id="UP001499988">
    <property type="component" value="Unassembled WGS sequence"/>
</dbReference>
<organism evidence="4 5">
    <name type="scientific">Ferrimonas pelagia</name>
    <dbReference type="NCBI Taxonomy" id="1177826"/>
    <lineage>
        <taxon>Bacteria</taxon>
        <taxon>Pseudomonadati</taxon>
        <taxon>Pseudomonadota</taxon>
        <taxon>Gammaproteobacteria</taxon>
        <taxon>Alteromonadales</taxon>
        <taxon>Ferrimonadaceae</taxon>
        <taxon>Ferrimonas</taxon>
    </lineage>
</organism>
<dbReference type="SUPFAM" id="SSF54980">
    <property type="entry name" value="EF-G C-terminal domain-like"/>
    <property type="match status" value="1"/>
</dbReference>
<proteinExistence type="inferred from homology"/>
<protein>
    <submittedName>
        <fullName evidence="4">IMPACT family protein</fullName>
    </submittedName>
</protein>
<dbReference type="InterPro" id="IPR001498">
    <property type="entry name" value="Impact_N"/>
</dbReference>
<evidence type="ECO:0000313" key="5">
    <source>
        <dbReference type="Proteomes" id="UP001499988"/>
    </source>
</evidence>
<feature type="domain" description="UPF0029" evidence="3">
    <location>
        <begin position="145"/>
        <end position="198"/>
    </location>
</feature>
<dbReference type="InterPro" id="IPR035647">
    <property type="entry name" value="EFG_III/V"/>
</dbReference>
<dbReference type="Gene3D" id="3.30.230.30">
    <property type="entry name" value="Impact, N-terminal domain"/>
    <property type="match status" value="1"/>
</dbReference>
<feature type="domain" description="Impact N-terminal" evidence="2">
    <location>
        <begin position="20"/>
        <end position="127"/>
    </location>
</feature>
<evidence type="ECO:0000259" key="2">
    <source>
        <dbReference type="Pfam" id="PF01205"/>
    </source>
</evidence>
<dbReference type="InterPro" id="IPR036956">
    <property type="entry name" value="Impact_N_sf"/>
</dbReference>
<dbReference type="SUPFAM" id="SSF54211">
    <property type="entry name" value="Ribosomal protein S5 domain 2-like"/>
    <property type="match status" value="1"/>
</dbReference>
<accession>A0ABP9FDR2</accession>